<protein>
    <submittedName>
        <fullName evidence="2">Uncharacterized protein</fullName>
    </submittedName>
</protein>
<feature type="transmembrane region" description="Helical" evidence="1">
    <location>
        <begin position="191"/>
        <end position="210"/>
    </location>
</feature>
<keyword evidence="1" id="KW-0472">Membrane</keyword>
<feature type="transmembrane region" description="Helical" evidence="1">
    <location>
        <begin position="306"/>
        <end position="331"/>
    </location>
</feature>
<feature type="transmembrane region" description="Helical" evidence="1">
    <location>
        <begin position="58"/>
        <end position="83"/>
    </location>
</feature>
<gene>
    <name evidence="2" type="ORF">PoB_004697300</name>
</gene>
<proteinExistence type="predicted"/>
<reference evidence="2 3" key="1">
    <citation type="journal article" date="2021" name="Elife">
        <title>Chloroplast acquisition without the gene transfer in kleptoplastic sea slugs, Plakobranchus ocellatus.</title>
        <authorList>
            <person name="Maeda T."/>
            <person name="Takahashi S."/>
            <person name="Yoshida T."/>
            <person name="Shimamura S."/>
            <person name="Takaki Y."/>
            <person name="Nagai Y."/>
            <person name="Toyoda A."/>
            <person name="Suzuki Y."/>
            <person name="Arimoto A."/>
            <person name="Ishii H."/>
            <person name="Satoh N."/>
            <person name="Nishiyama T."/>
            <person name="Hasebe M."/>
            <person name="Maruyama T."/>
            <person name="Minagawa J."/>
            <person name="Obokata J."/>
            <person name="Shigenobu S."/>
        </authorList>
    </citation>
    <scope>NUCLEOTIDE SEQUENCE [LARGE SCALE GENOMIC DNA]</scope>
</reference>
<dbReference type="Proteomes" id="UP000735302">
    <property type="component" value="Unassembled WGS sequence"/>
</dbReference>
<feature type="transmembrane region" description="Helical" evidence="1">
    <location>
        <begin position="103"/>
        <end position="123"/>
    </location>
</feature>
<dbReference type="EMBL" id="BLXT01005154">
    <property type="protein sequence ID" value="GFO20468.1"/>
    <property type="molecule type" value="Genomic_DNA"/>
</dbReference>
<keyword evidence="1" id="KW-1133">Transmembrane helix</keyword>
<evidence type="ECO:0000313" key="2">
    <source>
        <dbReference type="EMBL" id="GFO20468.1"/>
    </source>
</evidence>
<evidence type="ECO:0000313" key="3">
    <source>
        <dbReference type="Proteomes" id="UP000735302"/>
    </source>
</evidence>
<name>A0AAV4BLN3_9GAST</name>
<organism evidence="2 3">
    <name type="scientific">Plakobranchus ocellatus</name>
    <dbReference type="NCBI Taxonomy" id="259542"/>
    <lineage>
        <taxon>Eukaryota</taxon>
        <taxon>Metazoa</taxon>
        <taxon>Spiralia</taxon>
        <taxon>Lophotrochozoa</taxon>
        <taxon>Mollusca</taxon>
        <taxon>Gastropoda</taxon>
        <taxon>Heterobranchia</taxon>
        <taxon>Euthyneura</taxon>
        <taxon>Panpulmonata</taxon>
        <taxon>Sacoglossa</taxon>
        <taxon>Placobranchoidea</taxon>
        <taxon>Plakobranchidae</taxon>
        <taxon>Plakobranchus</taxon>
    </lineage>
</organism>
<feature type="transmembrane region" description="Helical" evidence="1">
    <location>
        <begin position="269"/>
        <end position="294"/>
    </location>
</feature>
<feature type="transmembrane region" description="Helical" evidence="1">
    <location>
        <begin position="130"/>
        <end position="148"/>
    </location>
</feature>
<feature type="transmembrane region" description="Helical" evidence="1">
    <location>
        <begin position="372"/>
        <end position="390"/>
    </location>
</feature>
<dbReference type="AlphaFoldDB" id="A0AAV4BLN3"/>
<dbReference type="SUPFAM" id="SSF103473">
    <property type="entry name" value="MFS general substrate transporter"/>
    <property type="match status" value="1"/>
</dbReference>
<dbReference type="InterPro" id="IPR036259">
    <property type="entry name" value="MFS_trans_sf"/>
</dbReference>
<comment type="caution">
    <text evidence="2">The sequence shown here is derived from an EMBL/GenBank/DDBJ whole genome shotgun (WGS) entry which is preliminary data.</text>
</comment>
<keyword evidence="1" id="KW-0812">Transmembrane</keyword>
<accession>A0AAV4BLN3</accession>
<feature type="transmembrane region" description="Helical" evidence="1">
    <location>
        <begin position="338"/>
        <end position="357"/>
    </location>
</feature>
<dbReference type="Gene3D" id="1.20.1250.20">
    <property type="entry name" value="MFS general substrate transporter like domains"/>
    <property type="match status" value="1"/>
</dbReference>
<keyword evidence="3" id="KW-1185">Reference proteome</keyword>
<evidence type="ECO:0000256" key="1">
    <source>
        <dbReference type="SAM" id="Phobius"/>
    </source>
</evidence>
<sequence length="440" mass="47793">MYPSQMPLGYVQPHNGPFQPNVVTMPTAPVQYPVPQHNGQFLTNIQTRLKLSATTVNIVPSVVACIAVLAVAEFFFITTFLTLVGAVQNAKDFSDDPSHDGNVLYIVFYVFFSVASAMCAPMVLNSGYSIIVMSGTVLMLFSTLSSSVVTSAEILVIPYSVFGACAYGLLRTGPQIAMLDFLNDRRGLATGLSYLGVTIGQLAAAMSFGFTDMKDDANYDDDGPPRWPNNMRVIEVTAVLSLMAAAIIRKPSFTTGSWPELFQYVPFYVLCFINFCVSLVSAILVALLGAASYINKLIYEEFWEFAVYGGGAGFVRALVRVCLPLTLITFVGRLNYKIGLPFLELTGGLGALSSYIIKNEVEIPDEEPIETGWYIAAAMFTVYAVLALIGHIRYKPYDVYVAETQGNPSAAHQVSEMENAAFTPDEVFSGTDALNVLGNP</sequence>